<gene>
    <name evidence="1" type="ORF">MOP44_26210</name>
</gene>
<dbReference type="EMBL" id="CP093313">
    <property type="protein sequence ID" value="UWZ84039.1"/>
    <property type="molecule type" value="Genomic_DNA"/>
</dbReference>
<sequence>MELKLSDEERELLLNILEQHHRELLNEIAHTDSREFRGRLRSDETLLDSLIGRLRGVAAPELRG</sequence>
<dbReference type="KEGG" id="orp:MOP44_26210"/>
<dbReference type="Proteomes" id="UP001059380">
    <property type="component" value="Chromosome"/>
</dbReference>
<keyword evidence="2" id="KW-1185">Reference proteome</keyword>
<reference evidence="1" key="1">
    <citation type="submission" date="2021-04" db="EMBL/GenBank/DDBJ databases">
        <title>Phylogenetic analysis of Acidobacteriaceae.</title>
        <authorList>
            <person name="Qiu L."/>
            <person name="Zhang Q."/>
        </authorList>
    </citation>
    <scope>NUCLEOTIDE SEQUENCE</scope>
    <source>
        <strain evidence="1">DSM 25168</strain>
    </source>
</reference>
<protein>
    <submittedName>
        <fullName evidence="1">Uncharacterized protein</fullName>
    </submittedName>
</protein>
<dbReference type="RefSeq" id="WP_260793543.1">
    <property type="nucleotide sequence ID" value="NZ_CP093313.1"/>
</dbReference>
<dbReference type="AlphaFoldDB" id="A0A9J7BN30"/>
<name>A0A9J7BN30_9BACT</name>
<organism evidence="1 2">
    <name type="scientific">Occallatibacter riparius</name>
    <dbReference type="NCBI Taxonomy" id="1002689"/>
    <lineage>
        <taxon>Bacteria</taxon>
        <taxon>Pseudomonadati</taxon>
        <taxon>Acidobacteriota</taxon>
        <taxon>Terriglobia</taxon>
        <taxon>Terriglobales</taxon>
        <taxon>Acidobacteriaceae</taxon>
        <taxon>Occallatibacter</taxon>
    </lineage>
</organism>
<accession>A0A9J7BN30</accession>
<proteinExistence type="predicted"/>
<evidence type="ECO:0000313" key="1">
    <source>
        <dbReference type="EMBL" id="UWZ84039.1"/>
    </source>
</evidence>
<evidence type="ECO:0000313" key="2">
    <source>
        <dbReference type="Proteomes" id="UP001059380"/>
    </source>
</evidence>